<feature type="transmembrane region" description="Helical" evidence="6">
    <location>
        <begin position="151"/>
        <end position="177"/>
    </location>
</feature>
<organism evidence="7 8">
    <name type="scientific">Scytonema millei VB511283</name>
    <dbReference type="NCBI Taxonomy" id="1245923"/>
    <lineage>
        <taxon>Bacteria</taxon>
        <taxon>Bacillati</taxon>
        <taxon>Cyanobacteriota</taxon>
        <taxon>Cyanophyceae</taxon>
        <taxon>Nostocales</taxon>
        <taxon>Scytonemataceae</taxon>
        <taxon>Scytonema</taxon>
    </lineage>
</organism>
<dbReference type="Pfam" id="PF01594">
    <property type="entry name" value="AI-2E_transport"/>
    <property type="match status" value="1"/>
</dbReference>
<evidence type="ECO:0000256" key="4">
    <source>
        <dbReference type="ARBA" id="ARBA00022989"/>
    </source>
</evidence>
<feature type="transmembrane region" description="Helical" evidence="6">
    <location>
        <begin position="67"/>
        <end position="92"/>
    </location>
</feature>
<comment type="subcellular location">
    <subcellularLocation>
        <location evidence="1">Membrane</location>
        <topology evidence="1">Multi-pass membrane protein</topology>
    </subcellularLocation>
</comment>
<comment type="caution">
    <text evidence="7">The sequence shown here is derived from an EMBL/GenBank/DDBJ whole genome shotgun (WGS) entry which is preliminary data.</text>
</comment>
<evidence type="ECO:0000256" key="6">
    <source>
        <dbReference type="SAM" id="Phobius"/>
    </source>
</evidence>
<evidence type="ECO:0000256" key="1">
    <source>
        <dbReference type="ARBA" id="ARBA00004141"/>
    </source>
</evidence>
<gene>
    <name evidence="7" type="ORF">QH73_0013590</name>
</gene>
<reference evidence="7 8" key="1">
    <citation type="journal article" date="2015" name="Genome Announc.">
        <title>Draft Genome Sequence of the Terrestrial Cyanobacterium Scytonema millei VB511283, Isolated from Eastern India.</title>
        <authorList>
            <person name="Sen D."/>
            <person name="Chandrababunaidu M.M."/>
            <person name="Singh D."/>
            <person name="Sanghi N."/>
            <person name="Ghorai A."/>
            <person name="Mishra G.P."/>
            <person name="Madduluri M."/>
            <person name="Adhikary S.P."/>
            <person name="Tripathy S."/>
        </authorList>
    </citation>
    <scope>NUCLEOTIDE SEQUENCE [LARGE SCALE GENOMIC DNA]</scope>
    <source>
        <strain evidence="7 8">VB511283</strain>
    </source>
</reference>
<feature type="transmembrane region" description="Helical" evidence="6">
    <location>
        <begin position="12"/>
        <end position="31"/>
    </location>
</feature>
<dbReference type="Proteomes" id="UP000031532">
    <property type="component" value="Unassembled WGS sequence"/>
</dbReference>
<accession>A0A9X5E5K7</accession>
<feature type="transmembrane region" description="Helical" evidence="6">
    <location>
        <begin position="209"/>
        <end position="229"/>
    </location>
</feature>
<evidence type="ECO:0000313" key="8">
    <source>
        <dbReference type="Proteomes" id="UP000031532"/>
    </source>
</evidence>
<evidence type="ECO:0000313" key="7">
    <source>
        <dbReference type="EMBL" id="NHC35681.1"/>
    </source>
</evidence>
<dbReference type="PANTHER" id="PTHR21716">
    <property type="entry name" value="TRANSMEMBRANE PROTEIN"/>
    <property type="match status" value="1"/>
</dbReference>
<protein>
    <submittedName>
        <fullName evidence="7">AI-2E family transporter</fullName>
    </submittedName>
</protein>
<feature type="transmembrane region" description="Helical" evidence="6">
    <location>
        <begin position="37"/>
        <end position="55"/>
    </location>
</feature>
<keyword evidence="4 6" id="KW-1133">Transmembrane helix</keyword>
<evidence type="ECO:0000256" key="3">
    <source>
        <dbReference type="ARBA" id="ARBA00022692"/>
    </source>
</evidence>
<dbReference type="OrthoDB" id="505911at2"/>
<keyword evidence="8" id="KW-1185">Reference proteome</keyword>
<sequence length="370" mass="40909">MRRSTSWQRLAIYGLSGPVIALNIWLLSQAFQYFQHTIAVLTIAAILAFLLNYPVRFFERVGFSRSQAVIVVLFLSLVLLVAIGLTLVPLVYDQTIELIQRIPDWLNTIQTQLGRLDSWARVRKLPLDLSGFSNRVNDTIERRLPSIPEQAFGVALGTLSWLIETILVVVLAFYMLLYGDRLWRGLISFLPPEIGLPFSASLRLNFQNFFLTQLLLGLFMFAALTPIFVVLNVPFALLFALLIGVAELIPFIGASLGIGTVTLLVMVQNWLLGLQVAFAAIVLQQIKDNVLAPRLMGNFTGLNPIWIFIAILTGAEMGGFLGAIVAVPLAGTIKNTIDAIRNLRRSTVAAKITITHEDAASTEGKDNLSF</sequence>
<dbReference type="AlphaFoldDB" id="A0A9X5E5K7"/>
<evidence type="ECO:0000256" key="5">
    <source>
        <dbReference type="ARBA" id="ARBA00023136"/>
    </source>
</evidence>
<dbReference type="GO" id="GO:0055085">
    <property type="term" value="P:transmembrane transport"/>
    <property type="evidence" value="ECO:0007669"/>
    <property type="project" value="TreeGrafter"/>
</dbReference>
<feature type="transmembrane region" description="Helical" evidence="6">
    <location>
        <begin position="270"/>
        <end position="286"/>
    </location>
</feature>
<evidence type="ECO:0000256" key="2">
    <source>
        <dbReference type="ARBA" id="ARBA00009773"/>
    </source>
</evidence>
<keyword evidence="3 6" id="KW-0812">Transmembrane</keyword>
<name>A0A9X5E5K7_9CYAN</name>
<proteinExistence type="inferred from homology"/>
<dbReference type="GO" id="GO:0016020">
    <property type="term" value="C:membrane"/>
    <property type="evidence" value="ECO:0007669"/>
    <property type="project" value="UniProtKB-SubCell"/>
</dbReference>
<feature type="transmembrane region" description="Helical" evidence="6">
    <location>
        <begin position="306"/>
        <end position="331"/>
    </location>
</feature>
<comment type="similarity">
    <text evidence="2">Belongs to the autoinducer-2 exporter (AI-2E) (TC 2.A.86) family.</text>
</comment>
<dbReference type="PANTHER" id="PTHR21716:SF66">
    <property type="entry name" value="TRANSPORT PROTEIN SLL0063-RELATED"/>
    <property type="match status" value="1"/>
</dbReference>
<feature type="transmembrane region" description="Helical" evidence="6">
    <location>
        <begin position="235"/>
        <end position="258"/>
    </location>
</feature>
<dbReference type="InterPro" id="IPR002549">
    <property type="entry name" value="AI-2E-like"/>
</dbReference>
<keyword evidence="5 6" id="KW-0472">Membrane</keyword>
<dbReference type="EMBL" id="JTJC03000003">
    <property type="protein sequence ID" value="NHC35681.1"/>
    <property type="molecule type" value="Genomic_DNA"/>
</dbReference>
<dbReference type="RefSeq" id="WP_039713357.1">
    <property type="nucleotide sequence ID" value="NZ_JTJC03000003.1"/>
</dbReference>